<organism evidence="3 4">
    <name type="scientific">Pristionchus mayeri</name>
    <dbReference type="NCBI Taxonomy" id="1317129"/>
    <lineage>
        <taxon>Eukaryota</taxon>
        <taxon>Metazoa</taxon>
        <taxon>Ecdysozoa</taxon>
        <taxon>Nematoda</taxon>
        <taxon>Chromadorea</taxon>
        <taxon>Rhabditida</taxon>
        <taxon>Rhabditina</taxon>
        <taxon>Diplogasteromorpha</taxon>
        <taxon>Diplogasteroidea</taxon>
        <taxon>Neodiplogasteridae</taxon>
        <taxon>Pristionchus</taxon>
    </lineage>
</organism>
<keyword evidence="4" id="KW-1185">Reference proteome</keyword>
<dbReference type="InterPro" id="IPR036236">
    <property type="entry name" value="Znf_C2H2_sf"/>
</dbReference>
<sequence>KSFRSDCVLNSHIRKVHHGKPYACLTCGEQFDTKALLKEHIVTEHFKKQNRLPLRYRKSSPREQMKTI</sequence>
<keyword evidence="1" id="KW-0479">Metal-binding</keyword>
<proteinExistence type="predicted"/>
<evidence type="ECO:0000256" key="1">
    <source>
        <dbReference type="PROSITE-ProRule" id="PRU00042"/>
    </source>
</evidence>
<dbReference type="InterPro" id="IPR013087">
    <property type="entry name" value="Znf_C2H2_type"/>
</dbReference>
<feature type="domain" description="C2H2-type" evidence="2">
    <location>
        <begin position="22"/>
        <end position="50"/>
    </location>
</feature>
<dbReference type="EMBL" id="BTRK01000002">
    <property type="protein sequence ID" value="GMR38103.1"/>
    <property type="molecule type" value="Genomic_DNA"/>
</dbReference>
<accession>A0AAN5C5F5</accession>
<feature type="non-terminal residue" evidence="3">
    <location>
        <position position="1"/>
    </location>
</feature>
<dbReference type="SUPFAM" id="SSF57667">
    <property type="entry name" value="beta-beta-alpha zinc fingers"/>
    <property type="match status" value="1"/>
</dbReference>
<evidence type="ECO:0000259" key="2">
    <source>
        <dbReference type="PROSITE" id="PS50157"/>
    </source>
</evidence>
<dbReference type="AlphaFoldDB" id="A0AAN5C5F5"/>
<keyword evidence="1" id="KW-0863">Zinc-finger</keyword>
<dbReference type="Gene3D" id="3.30.160.60">
    <property type="entry name" value="Classic Zinc Finger"/>
    <property type="match status" value="1"/>
</dbReference>
<gene>
    <name evidence="3" type="ORF">PMAYCL1PPCAC_08298</name>
</gene>
<evidence type="ECO:0000313" key="4">
    <source>
        <dbReference type="Proteomes" id="UP001328107"/>
    </source>
</evidence>
<dbReference type="Proteomes" id="UP001328107">
    <property type="component" value="Unassembled WGS sequence"/>
</dbReference>
<comment type="caution">
    <text evidence="3">The sequence shown here is derived from an EMBL/GenBank/DDBJ whole genome shotgun (WGS) entry which is preliminary data.</text>
</comment>
<evidence type="ECO:0000313" key="3">
    <source>
        <dbReference type="EMBL" id="GMR38103.1"/>
    </source>
</evidence>
<dbReference type="Pfam" id="PF00096">
    <property type="entry name" value="zf-C2H2"/>
    <property type="match status" value="1"/>
</dbReference>
<protein>
    <recommendedName>
        <fullName evidence="2">C2H2-type domain-containing protein</fullName>
    </recommendedName>
</protein>
<reference evidence="4" key="1">
    <citation type="submission" date="2022-10" db="EMBL/GenBank/DDBJ databases">
        <title>Genome assembly of Pristionchus species.</title>
        <authorList>
            <person name="Yoshida K."/>
            <person name="Sommer R.J."/>
        </authorList>
    </citation>
    <scope>NUCLEOTIDE SEQUENCE [LARGE SCALE GENOMIC DNA]</scope>
    <source>
        <strain evidence="4">RS5460</strain>
    </source>
</reference>
<name>A0AAN5C5F5_9BILA</name>
<keyword evidence="1" id="KW-0862">Zinc</keyword>
<dbReference type="PROSITE" id="PS50157">
    <property type="entry name" value="ZINC_FINGER_C2H2_2"/>
    <property type="match status" value="1"/>
</dbReference>
<dbReference type="GO" id="GO:0008270">
    <property type="term" value="F:zinc ion binding"/>
    <property type="evidence" value="ECO:0007669"/>
    <property type="project" value="UniProtKB-KW"/>
</dbReference>
<dbReference type="PROSITE" id="PS00028">
    <property type="entry name" value="ZINC_FINGER_C2H2_1"/>
    <property type="match status" value="1"/>
</dbReference>